<dbReference type="SUPFAM" id="SSF53613">
    <property type="entry name" value="Ribokinase-like"/>
    <property type="match status" value="1"/>
</dbReference>
<keyword evidence="6" id="KW-1185">Reference proteome</keyword>
<sequence length="345" mass="36398">MPHPVACFGELLLRLSAPGRERLLQHPAFDVHVGGAEANVAVSLARFGHDAELLGTVADNALGEAALGELRRHGVHVERMRRAPGRMGLYFLSQGAGLRPSEVLYDRAGSAFATTPAHAYDWPRLLQGTRLFHVSGVTPALGQATADAAIDAARAAREAGALVSFDGNFRAKLWAAWDGDPATILRALIGEAALAFADHRDIAVVLGEDGGDAHDAEFVEPGARFASAAARAFNAFPRLQRIVTTVRTQHSVDDHGLGALMATRDGALHVAPARALQGIVDRIGAGDAFAAGVLHGLLTGMHDGDSLAFGLAAACLKHSQPGDFHLSDVEDVQALVRNDRLDVKR</sequence>
<evidence type="ECO:0000256" key="2">
    <source>
        <dbReference type="ARBA" id="ARBA00022679"/>
    </source>
</evidence>
<dbReference type="PANTHER" id="PTHR43320">
    <property type="entry name" value="SUGAR KINASE"/>
    <property type="match status" value="1"/>
</dbReference>
<dbReference type="EMBL" id="JBHTIF010000001">
    <property type="protein sequence ID" value="MFD0725180.1"/>
    <property type="molecule type" value="Genomic_DNA"/>
</dbReference>
<keyword evidence="2" id="KW-0808">Transferase</keyword>
<dbReference type="InterPro" id="IPR011611">
    <property type="entry name" value="PfkB_dom"/>
</dbReference>
<protein>
    <submittedName>
        <fullName evidence="5">Sugar kinase</fullName>
    </submittedName>
</protein>
<dbReference type="Gene3D" id="3.40.1190.20">
    <property type="match status" value="1"/>
</dbReference>
<evidence type="ECO:0000256" key="3">
    <source>
        <dbReference type="ARBA" id="ARBA00022777"/>
    </source>
</evidence>
<dbReference type="PANTHER" id="PTHR43320:SF2">
    <property type="entry name" value="2-DEHYDRO-3-DEOXYGLUCONOKINASE_2-DEHYDRO-3-DEOXYGALACTONOKINASE"/>
    <property type="match status" value="1"/>
</dbReference>
<dbReference type="GO" id="GO:0016301">
    <property type="term" value="F:kinase activity"/>
    <property type="evidence" value="ECO:0007669"/>
    <property type="project" value="UniProtKB-KW"/>
</dbReference>
<comment type="similarity">
    <text evidence="1">Belongs to the carbohydrate kinase PfkB family.</text>
</comment>
<evidence type="ECO:0000256" key="1">
    <source>
        <dbReference type="ARBA" id="ARBA00010688"/>
    </source>
</evidence>
<evidence type="ECO:0000259" key="4">
    <source>
        <dbReference type="Pfam" id="PF00294"/>
    </source>
</evidence>
<dbReference type="CDD" id="cd01166">
    <property type="entry name" value="KdgK"/>
    <property type="match status" value="1"/>
</dbReference>
<dbReference type="Pfam" id="PF00294">
    <property type="entry name" value="PfkB"/>
    <property type="match status" value="1"/>
</dbReference>
<comment type="caution">
    <text evidence="5">The sequence shown here is derived from an EMBL/GenBank/DDBJ whole genome shotgun (WGS) entry which is preliminary data.</text>
</comment>
<evidence type="ECO:0000313" key="5">
    <source>
        <dbReference type="EMBL" id="MFD0725180.1"/>
    </source>
</evidence>
<dbReference type="RefSeq" id="WP_386822792.1">
    <property type="nucleotide sequence ID" value="NZ_JBHTIF010000001.1"/>
</dbReference>
<dbReference type="Proteomes" id="UP001597110">
    <property type="component" value="Unassembled WGS sequence"/>
</dbReference>
<accession>A0ABW2YAI4</accession>
<evidence type="ECO:0000313" key="6">
    <source>
        <dbReference type="Proteomes" id="UP001597110"/>
    </source>
</evidence>
<gene>
    <name evidence="5" type="ORF">ACFQ0E_06145</name>
</gene>
<name>A0ABW2YAI4_9GAMM</name>
<dbReference type="InterPro" id="IPR029056">
    <property type="entry name" value="Ribokinase-like"/>
</dbReference>
<proteinExistence type="inferred from homology"/>
<keyword evidence="3 5" id="KW-0418">Kinase</keyword>
<feature type="domain" description="Carbohydrate kinase PfkB" evidence="4">
    <location>
        <begin position="5"/>
        <end position="322"/>
    </location>
</feature>
<reference evidence="6" key="1">
    <citation type="journal article" date="2019" name="Int. J. Syst. Evol. Microbiol.">
        <title>The Global Catalogue of Microorganisms (GCM) 10K type strain sequencing project: providing services to taxonomists for standard genome sequencing and annotation.</title>
        <authorList>
            <consortium name="The Broad Institute Genomics Platform"/>
            <consortium name="The Broad Institute Genome Sequencing Center for Infectious Disease"/>
            <person name="Wu L."/>
            <person name="Ma J."/>
        </authorList>
    </citation>
    <scope>NUCLEOTIDE SEQUENCE [LARGE SCALE GENOMIC DNA]</scope>
    <source>
        <strain evidence="6">CCUG 55585</strain>
    </source>
</reference>
<dbReference type="InterPro" id="IPR052700">
    <property type="entry name" value="Carb_kinase_PfkB-like"/>
</dbReference>
<organism evidence="5 6">
    <name type="scientific">Lysobacter brunescens</name>
    <dbReference type="NCBI Taxonomy" id="262323"/>
    <lineage>
        <taxon>Bacteria</taxon>
        <taxon>Pseudomonadati</taxon>
        <taxon>Pseudomonadota</taxon>
        <taxon>Gammaproteobacteria</taxon>
        <taxon>Lysobacterales</taxon>
        <taxon>Lysobacteraceae</taxon>
        <taxon>Lysobacter</taxon>
    </lineage>
</organism>